<sequence>MLKTPSEILQDLAGRIKARRVALGWPQLEAAQRAGVAYRTWRRLENEGQASLEDMVKAAVALRCEDALSGLFPLPAASSLDALLAQQAADAGTRPARVRAPRSRPAKAPRP</sequence>
<dbReference type="PROSITE" id="PS50943">
    <property type="entry name" value="HTH_CROC1"/>
    <property type="match status" value="1"/>
</dbReference>
<dbReference type="CDD" id="cd00093">
    <property type="entry name" value="HTH_XRE"/>
    <property type="match status" value="1"/>
</dbReference>
<organism evidence="3 4">
    <name type="scientific">Caulobacter segnis</name>
    <dbReference type="NCBI Taxonomy" id="88688"/>
    <lineage>
        <taxon>Bacteria</taxon>
        <taxon>Pseudomonadati</taxon>
        <taxon>Pseudomonadota</taxon>
        <taxon>Alphaproteobacteria</taxon>
        <taxon>Caulobacterales</taxon>
        <taxon>Caulobacteraceae</taxon>
        <taxon>Caulobacter</taxon>
    </lineage>
</organism>
<evidence type="ECO:0000313" key="3">
    <source>
        <dbReference type="EMBL" id="PZR31000.1"/>
    </source>
</evidence>
<evidence type="ECO:0000256" key="1">
    <source>
        <dbReference type="SAM" id="MobiDB-lite"/>
    </source>
</evidence>
<dbReference type="EMBL" id="QFQZ01000103">
    <property type="protein sequence ID" value="PZR31000.1"/>
    <property type="molecule type" value="Genomic_DNA"/>
</dbReference>
<feature type="domain" description="HTH cro/C1-type" evidence="2">
    <location>
        <begin position="16"/>
        <end position="68"/>
    </location>
</feature>
<dbReference type="Pfam" id="PF01381">
    <property type="entry name" value="HTH_3"/>
    <property type="match status" value="1"/>
</dbReference>
<gene>
    <name evidence="3" type="ORF">DI526_20940</name>
</gene>
<evidence type="ECO:0000259" key="2">
    <source>
        <dbReference type="PROSITE" id="PS50943"/>
    </source>
</evidence>
<proteinExistence type="predicted"/>
<protein>
    <submittedName>
        <fullName evidence="3">XRE family transcriptional regulator</fullName>
    </submittedName>
</protein>
<dbReference type="SMART" id="SM00530">
    <property type="entry name" value="HTH_XRE"/>
    <property type="match status" value="1"/>
</dbReference>
<dbReference type="GO" id="GO:0003677">
    <property type="term" value="F:DNA binding"/>
    <property type="evidence" value="ECO:0007669"/>
    <property type="project" value="InterPro"/>
</dbReference>
<name>A0A2W5UTG5_9CAUL</name>
<accession>A0A2W5UTG5</accession>
<dbReference type="Gene3D" id="1.10.260.40">
    <property type="entry name" value="lambda repressor-like DNA-binding domains"/>
    <property type="match status" value="1"/>
</dbReference>
<comment type="caution">
    <text evidence="3">The sequence shown here is derived from an EMBL/GenBank/DDBJ whole genome shotgun (WGS) entry which is preliminary data.</text>
</comment>
<dbReference type="AlphaFoldDB" id="A0A2W5UTG5"/>
<dbReference type="InterPro" id="IPR001387">
    <property type="entry name" value="Cro/C1-type_HTH"/>
</dbReference>
<dbReference type="SUPFAM" id="SSF47413">
    <property type="entry name" value="lambda repressor-like DNA-binding domains"/>
    <property type="match status" value="1"/>
</dbReference>
<feature type="region of interest" description="Disordered" evidence="1">
    <location>
        <begin position="89"/>
        <end position="111"/>
    </location>
</feature>
<reference evidence="3 4" key="1">
    <citation type="submission" date="2017-08" db="EMBL/GenBank/DDBJ databases">
        <title>Infants hospitalized years apart are colonized by the same room-sourced microbial strains.</title>
        <authorList>
            <person name="Brooks B."/>
            <person name="Olm M.R."/>
            <person name="Firek B.A."/>
            <person name="Baker R."/>
            <person name="Thomas B.C."/>
            <person name="Morowitz M.J."/>
            <person name="Banfield J.F."/>
        </authorList>
    </citation>
    <scope>NUCLEOTIDE SEQUENCE [LARGE SCALE GENOMIC DNA]</scope>
    <source>
        <strain evidence="3">S2_003_000_R2_4</strain>
    </source>
</reference>
<dbReference type="Proteomes" id="UP000249393">
    <property type="component" value="Unassembled WGS sequence"/>
</dbReference>
<feature type="compositionally biased region" description="Basic residues" evidence="1">
    <location>
        <begin position="96"/>
        <end position="111"/>
    </location>
</feature>
<dbReference type="InterPro" id="IPR010982">
    <property type="entry name" value="Lambda_DNA-bd_dom_sf"/>
</dbReference>
<evidence type="ECO:0000313" key="4">
    <source>
        <dbReference type="Proteomes" id="UP000249393"/>
    </source>
</evidence>